<evidence type="ECO:0000256" key="1">
    <source>
        <dbReference type="ARBA" id="ARBA00022737"/>
    </source>
</evidence>
<accession>A0A816EHU5</accession>
<dbReference type="EMBL" id="CAJOBF010000175">
    <property type="protein sequence ID" value="CAF3765792.1"/>
    <property type="molecule type" value="Genomic_DNA"/>
</dbReference>
<name>A0A816EHU5_9BILA</name>
<dbReference type="InterPro" id="IPR042401">
    <property type="entry name" value="SPMAP2-like"/>
</dbReference>
<dbReference type="AlphaFoldDB" id="A0A816EHU5"/>
<dbReference type="Proteomes" id="UP000663824">
    <property type="component" value="Unassembled WGS sequence"/>
</dbReference>
<evidence type="ECO:0000313" key="4">
    <source>
        <dbReference type="EMBL" id="CAF2066545.1"/>
    </source>
</evidence>
<dbReference type="Proteomes" id="UP000676336">
    <property type="component" value="Unassembled WGS sequence"/>
</dbReference>
<evidence type="ECO:0000313" key="9">
    <source>
        <dbReference type="Proteomes" id="UP000663834"/>
    </source>
</evidence>
<dbReference type="OrthoDB" id="25466at2759"/>
<dbReference type="EMBL" id="CAJNRG010012853">
    <property type="protein sequence ID" value="CAF2143737.1"/>
    <property type="molecule type" value="Genomic_DNA"/>
</dbReference>
<dbReference type="EMBL" id="CAJNOV010006353">
    <property type="protein sequence ID" value="CAF1245198.1"/>
    <property type="molecule type" value="Genomic_DNA"/>
</dbReference>
<evidence type="ECO:0000313" key="6">
    <source>
        <dbReference type="EMBL" id="CAF3765792.1"/>
    </source>
</evidence>
<keyword evidence="1" id="KW-0677">Repeat</keyword>
<evidence type="ECO:0000313" key="5">
    <source>
        <dbReference type="EMBL" id="CAF2143737.1"/>
    </source>
</evidence>
<dbReference type="EMBL" id="CAJOBH010000674">
    <property type="protein sequence ID" value="CAF3809781.1"/>
    <property type="molecule type" value="Genomic_DNA"/>
</dbReference>
<dbReference type="Proteomes" id="UP000681967">
    <property type="component" value="Unassembled WGS sequence"/>
</dbReference>
<dbReference type="Proteomes" id="UP000663887">
    <property type="component" value="Unassembled WGS sequence"/>
</dbReference>
<dbReference type="Proteomes" id="UP000663855">
    <property type="component" value="Unassembled WGS sequence"/>
</dbReference>
<evidence type="ECO:0000313" key="3">
    <source>
        <dbReference type="EMBL" id="CAF1650400.1"/>
    </source>
</evidence>
<evidence type="ECO:0000313" key="7">
    <source>
        <dbReference type="EMBL" id="CAF3809781.1"/>
    </source>
</evidence>
<dbReference type="Proteomes" id="UP000663842">
    <property type="component" value="Unassembled WGS sequence"/>
</dbReference>
<dbReference type="SMART" id="SM00705">
    <property type="entry name" value="THEG"/>
    <property type="match status" value="3"/>
</dbReference>
<sequence length="177" mass="20657">MNDERAQSHESLPKTSRMSSYSTRHYDFMDTHHSVFSRNSYYNDMLTIHPWSRRPCSRFSGIPLTTLRTKSCSPRLEDLSRPKIKRDRLIRKEVFDNITNYAYSGVKATALTARHSDRVARLAQPKKIPNGYKEPHMLPKQVPEQALNVQVTDRVCQLAKPRQDIILMRAAWKSQQK</sequence>
<gene>
    <name evidence="7" type="ORF">BYL167_LOCUS3468</name>
    <name evidence="2" type="ORF">CJN711_LOCUS14202</name>
    <name evidence="3" type="ORF">KQP761_LOCUS29867</name>
    <name evidence="4" type="ORF">MBJ925_LOCUS15929</name>
    <name evidence="8" type="ORF">SMN809_LOCUS58738</name>
    <name evidence="6" type="ORF">UXM345_LOCUS2832</name>
    <name evidence="5" type="ORF">XDN619_LOCUS27236</name>
</gene>
<dbReference type="Pfam" id="PF14912">
    <property type="entry name" value="THEG"/>
    <property type="match status" value="2"/>
</dbReference>
<dbReference type="EMBL" id="CAJOBI010221596">
    <property type="protein sequence ID" value="CAF5042822.1"/>
    <property type="molecule type" value="Genomic_DNA"/>
</dbReference>
<dbReference type="PANTHER" id="PTHR15901:SF16">
    <property type="entry name" value="TESTICULAR HAPLOID EXPRESSED GENE PROTEIN"/>
    <property type="match status" value="1"/>
</dbReference>
<organism evidence="3 9">
    <name type="scientific">Rotaria magnacalcarata</name>
    <dbReference type="NCBI Taxonomy" id="392030"/>
    <lineage>
        <taxon>Eukaryota</taxon>
        <taxon>Metazoa</taxon>
        <taxon>Spiralia</taxon>
        <taxon>Gnathifera</taxon>
        <taxon>Rotifera</taxon>
        <taxon>Eurotatoria</taxon>
        <taxon>Bdelloidea</taxon>
        <taxon>Philodinida</taxon>
        <taxon>Philodinidae</taxon>
        <taxon>Rotaria</taxon>
    </lineage>
</organism>
<dbReference type="Proteomes" id="UP000663834">
    <property type="component" value="Unassembled WGS sequence"/>
</dbReference>
<dbReference type="EMBL" id="CAJNOW010016461">
    <property type="protein sequence ID" value="CAF1650400.1"/>
    <property type="molecule type" value="Genomic_DNA"/>
</dbReference>
<reference evidence="3" key="1">
    <citation type="submission" date="2021-02" db="EMBL/GenBank/DDBJ databases">
        <authorList>
            <person name="Nowell W R."/>
        </authorList>
    </citation>
    <scope>NUCLEOTIDE SEQUENCE</scope>
</reference>
<comment type="caution">
    <text evidence="3">The sequence shown here is derived from an EMBL/GenBank/DDBJ whole genome shotgun (WGS) entry which is preliminary data.</text>
</comment>
<evidence type="ECO:0000313" key="8">
    <source>
        <dbReference type="EMBL" id="CAF5042822.1"/>
    </source>
</evidence>
<proteinExistence type="predicted"/>
<dbReference type="InterPro" id="IPR006623">
    <property type="entry name" value="THEG"/>
</dbReference>
<evidence type="ECO:0000313" key="2">
    <source>
        <dbReference type="EMBL" id="CAF1245198.1"/>
    </source>
</evidence>
<protein>
    <submittedName>
        <fullName evidence="3">Uncharacterized protein</fullName>
    </submittedName>
</protein>
<dbReference type="PANTHER" id="PTHR15901">
    <property type="entry name" value="TESTICULAR HAPLOID EXPRESSED GENE PROTEIN"/>
    <property type="match status" value="1"/>
</dbReference>
<dbReference type="EMBL" id="CAJNRE010007605">
    <property type="protein sequence ID" value="CAF2066545.1"/>
    <property type="molecule type" value="Genomic_DNA"/>
</dbReference>